<evidence type="ECO:0000313" key="9">
    <source>
        <dbReference type="Proteomes" id="UP000010301"/>
    </source>
</evidence>
<accession>C0VYA2</accession>
<feature type="transmembrane region" description="Helical" evidence="7">
    <location>
        <begin position="38"/>
        <end position="63"/>
    </location>
</feature>
<dbReference type="Gene3D" id="1.10.3470.10">
    <property type="entry name" value="ABC transporter involved in vitamin B12 uptake, BtuC"/>
    <property type="match status" value="1"/>
</dbReference>
<evidence type="ECO:0000256" key="5">
    <source>
        <dbReference type="ARBA" id="ARBA00023136"/>
    </source>
</evidence>
<dbReference type="Proteomes" id="UP000010301">
    <property type="component" value="Unassembled WGS sequence"/>
</dbReference>
<evidence type="ECO:0000313" key="8">
    <source>
        <dbReference type="EMBL" id="EEH64405.1"/>
    </source>
</evidence>
<evidence type="ECO:0000256" key="4">
    <source>
        <dbReference type="ARBA" id="ARBA00022989"/>
    </source>
</evidence>
<keyword evidence="3 6" id="KW-0812">Transmembrane</keyword>
<dbReference type="eggNOG" id="COG1108">
    <property type="taxonomic scope" value="Bacteria"/>
</dbReference>
<feature type="transmembrane region" description="Helical" evidence="7">
    <location>
        <begin position="75"/>
        <end position="102"/>
    </location>
</feature>
<dbReference type="EMBL" id="ACFG01000004">
    <property type="protein sequence ID" value="EEH64405.1"/>
    <property type="molecule type" value="Genomic_DNA"/>
</dbReference>
<dbReference type="GO" id="GO:0010043">
    <property type="term" value="P:response to zinc ion"/>
    <property type="evidence" value="ECO:0007669"/>
    <property type="project" value="TreeGrafter"/>
</dbReference>
<dbReference type="FunFam" id="1.10.3470.10:FF:000003">
    <property type="entry name" value="Iron ABC transporter permease SitD"/>
    <property type="match status" value="1"/>
</dbReference>
<keyword evidence="9" id="KW-1185">Reference proteome</keyword>
<evidence type="ECO:0000256" key="7">
    <source>
        <dbReference type="SAM" id="Phobius"/>
    </source>
</evidence>
<dbReference type="PANTHER" id="PTHR30477:SF13">
    <property type="entry name" value="IRON TRANSPORT SYSTEM MEMBRANE PROTEIN HI_0360-RELATED"/>
    <property type="match status" value="1"/>
</dbReference>
<dbReference type="InterPro" id="IPR001626">
    <property type="entry name" value="ABC_TroCD"/>
</dbReference>
<reference evidence="8 9" key="1">
    <citation type="submission" date="2009-01" db="EMBL/GenBank/DDBJ databases">
        <authorList>
            <person name="Qin X."/>
            <person name="Bachman B."/>
            <person name="Battles P."/>
            <person name="Bell A."/>
            <person name="Bess C."/>
            <person name="Bickham C."/>
            <person name="Chaboub L."/>
            <person name="Chen D."/>
            <person name="Coyle M."/>
            <person name="Deiros D.R."/>
            <person name="Dinh H."/>
            <person name="Forbes L."/>
            <person name="Fowler G."/>
            <person name="Francisco L."/>
            <person name="Fu Q."/>
            <person name="Gubbala S."/>
            <person name="Hale W."/>
            <person name="Han Y."/>
            <person name="Hemphill L."/>
            <person name="Highlander S.K."/>
            <person name="Hirani K."/>
            <person name="Hogues M."/>
            <person name="Jackson L."/>
            <person name="Jakkamsetti A."/>
            <person name="Javaid M."/>
            <person name="Jiang H."/>
            <person name="Korchina V."/>
            <person name="Kovar C."/>
            <person name="Lara F."/>
            <person name="Lee S."/>
            <person name="Mata R."/>
            <person name="Mathew T."/>
            <person name="Moen C."/>
            <person name="Morales K."/>
            <person name="Munidasa M."/>
            <person name="Nazareth L."/>
            <person name="Ngo R."/>
            <person name="Nguyen L."/>
            <person name="Okwuonu G."/>
            <person name="Ongeri F."/>
            <person name="Patil S."/>
            <person name="Petrosino J."/>
            <person name="Pham C."/>
            <person name="Pham P."/>
            <person name="Pu L.-L."/>
            <person name="Puazo M."/>
            <person name="Raj R."/>
            <person name="Reid J."/>
            <person name="Rouhana J."/>
            <person name="Saada N."/>
            <person name="Shang Y."/>
            <person name="Simmons D."/>
            <person name="Thornton R."/>
            <person name="Warren J."/>
            <person name="Weissenberger G."/>
            <person name="Zhang J."/>
            <person name="Zhang L."/>
            <person name="Zhou C."/>
            <person name="Zhu D."/>
            <person name="Muzny D."/>
            <person name="Worley K."/>
            <person name="Gibbs R."/>
        </authorList>
    </citation>
    <scope>NUCLEOTIDE SEQUENCE [LARGE SCALE GENOMIC DNA]</scope>
    <source>
        <strain evidence="8 9">DSM 15436</strain>
    </source>
</reference>
<evidence type="ECO:0000256" key="1">
    <source>
        <dbReference type="ARBA" id="ARBA00004141"/>
    </source>
</evidence>
<dbReference type="GO" id="GO:0055085">
    <property type="term" value="P:transmembrane transport"/>
    <property type="evidence" value="ECO:0007669"/>
    <property type="project" value="InterPro"/>
</dbReference>
<dbReference type="GO" id="GO:0043190">
    <property type="term" value="C:ATP-binding cassette (ABC) transporter complex"/>
    <property type="evidence" value="ECO:0007669"/>
    <property type="project" value="InterPro"/>
</dbReference>
<keyword evidence="6" id="KW-0813">Transport</keyword>
<dbReference type="Pfam" id="PF00950">
    <property type="entry name" value="ABC-3"/>
    <property type="match status" value="1"/>
</dbReference>
<protein>
    <submittedName>
        <fullName evidence="8">ABC 3 transport family protein</fullName>
    </submittedName>
</protein>
<name>C0VYA2_9ACTO</name>
<feature type="transmembrane region" description="Helical" evidence="7">
    <location>
        <begin position="241"/>
        <end position="263"/>
    </location>
</feature>
<keyword evidence="4 7" id="KW-1133">Transmembrane helix</keyword>
<dbReference type="RefSeq" id="WP_006547139.1">
    <property type="nucleotide sequence ID" value="NZ_DS999545.1"/>
</dbReference>
<feature type="transmembrane region" description="Helical" evidence="7">
    <location>
        <begin position="155"/>
        <end position="172"/>
    </location>
</feature>
<proteinExistence type="inferred from homology"/>
<evidence type="ECO:0000256" key="3">
    <source>
        <dbReference type="ARBA" id="ARBA00022692"/>
    </source>
</evidence>
<dbReference type="OrthoDB" id="1016457at2"/>
<dbReference type="HOGENOM" id="CLU_028808_4_0_11"/>
<evidence type="ECO:0000256" key="2">
    <source>
        <dbReference type="ARBA" id="ARBA00008034"/>
    </source>
</evidence>
<feature type="transmembrane region" description="Helical" evidence="7">
    <location>
        <begin position="269"/>
        <end position="290"/>
    </location>
</feature>
<comment type="similarity">
    <text evidence="2 6">Belongs to the ABC-3 integral membrane protein family.</text>
</comment>
<dbReference type="PANTHER" id="PTHR30477">
    <property type="entry name" value="ABC-TRANSPORTER METAL-BINDING PROTEIN"/>
    <property type="match status" value="1"/>
</dbReference>
<feature type="transmembrane region" description="Helical" evidence="7">
    <location>
        <begin position="214"/>
        <end position="234"/>
    </location>
</feature>
<dbReference type="GO" id="GO:0071281">
    <property type="term" value="P:cellular response to iron ion"/>
    <property type="evidence" value="ECO:0007669"/>
    <property type="project" value="UniProtKB-ARBA"/>
</dbReference>
<evidence type="ECO:0000256" key="6">
    <source>
        <dbReference type="RuleBase" id="RU003943"/>
    </source>
</evidence>
<comment type="subcellular location">
    <subcellularLocation>
        <location evidence="6">Cell membrane</location>
        <topology evidence="6">Multi-pass membrane protein</topology>
    </subcellularLocation>
    <subcellularLocation>
        <location evidence="1">Membrane</location>
        <topology evidence="1">Multi-pass membrane protein</topology>
    </subcellularLocation>
</comment>
<dbReference type="CDD" id="cd06550">
    <property type="entry name" value="TM_ABC_iron-siderophores_like"/>
    <property type="match status" value="1"/>
</dbReference>
<organism evidence="8 9">
    <name type="scientific">Gleimia coleocanis DSM 15436</name>
    <dbReference type="NCBI Taxonomy" id="525245"/>
    <lineage>
        <taxon>Bacteria</taxon>
        <taxon>Bacillati</taxon>
        <taxon>Actinomycetota</taxon>
        <taxon>Actinomycetes</taxon>
        <taxon>Actinomycetales</taxon>
        <taxon>Actinomycetaceae</taxon>
        <taxon>Gleimia</taxon>
    </lineage>
</organism>
<feature type="transmembrane region" description="Helical" evidence="7">
    <location>
        <begin position="114"/>
        <end position="135"/>
    </location>
</feature>
<dbReference type="SUPFAM" id="SSF81345">
    <property type="entry name" value="ABC transporter involved in vitamin B12 uptake, BtuC"/>
    <property type="match status" value="1"/>
</dbReference>
<gene>
    <name evidence="8" type="ORF">HMPREF0044_0142</name>
</gene>
<keyword evidence="5 7" id="KW-0472">Membrane</keyword>
<dbReference type="STRING" id="525245.HMPREF0044_0142"/>
<comment type="caution">
    <text evidence="8">The sequence shown here is derived from an EMBL/GenBank/DDBJ whole genome shotgun (WGS) entry which is preliminary data.</text>
</comment>
<dbReference type="AlphaFoldDB" id="C0VYA2"/>
<dbReference type="InterPro" id="IPR037294">
    <property type="entry name" value="ABC_BtuC-like"/>
</dbReference>
<sequence>MSALGNILESTHASLLTQSWAYDTFLEIWTHQFMVRGYVVTLLAAVVCAILSCWLVLVGWSLMGDALSHAVVPGIVIAYIIGIPFSIGAFIAALICVGLIALVRSTSRIKEDAAIGVVFTTMFALGLVLISVFPSHIDLQHIIFGDLLGITHADLLQVVILAPIAGIIVILKRKDLTLFAFDPIHAAAIGISTKRLAALLLTALAITVVVAMQAVGAILIVALLIIPGATAFLLTSNFNRMLWISPLVSAFSVTLGIYISYWFNAASGATVVAVHGLVFLVVYLLSPLGVRSVIGTGRFSAQLRNLISLGR</sequence>